<dbReference type="Proteomes" id="UP000294498">
    <property type="component" value="Unassembled WGS sequence"/>
</dbReference>
<accession>A0A4R8DJR5</accession>
<keyword evidence="3" id="KW-0326">Glycosidase</keyword>
<evidence type="ECO:0000256" key="6">
    <source>
        <dbReference type="SAM" id="SignalP"/>
    </source>
</evidence>
<dbReference type="PRINTS" id="PR00742">
    <property type="entry name" value="GLHYDRLASE35"/>
</dbReference>
<organism evidence="9 10">
    <name type="scientific">Dinghuibacter silviterrae</name>
    <dbReference type="NCBI Taxonomy" id="1539049"/>
    <lineage>
        <taxon>Bacteria</taxon>
        <taxon>Pseudomonadati</taxon>
        <taxon>Bacteroidota</taxon>
        <taxon>Chitinophagia</taxon>
        <taxon>Chitinophagales</taxon>
        <taxon>Chitinophagaceae</taxon>
        <taxon>Dinghuibacter</taxon>
    </lineage>
</organism>
<dbReference type="PANTHER" id="PTHR23421">
    <property type="entry name" value="BETA-GALACTOSIDASE RELATED"/>
    <property type="match status" value="1"/>
</dbReference>
<gene>
    <name evidence="9" type="ORF">EDB95_5275</name>
</gene>
<evidence type="ECO:0000256" key="5">
    <source>
        <dbReference type="SAM" id="MobiDB-lite"/>
    </source>
</evidence>
<dbReference type="GO" id="GO:0005975">
    <property type="term" value="P:carbohydrate metabolic process"/>
    <property type="evidence" value="ECO:0007669"/>
    <property type="project" value="InterPro"/>
</dbReference>
<sequence length="920" mass="101747">MCPLWTNKYIALVLACFLFAGAKAQVNDHIFPAAPAARPYIDFDKKGFLIHGRRTFIVSAGIEYARVPHQLWSDRLLRLRRAGFNCVEIYTFWNWHEPHEGQFDFKGDHDLDAFLKLVHRMDMYAIVRVGPYYCAEWDNGGYPLWLRFKPGVRVREPNAPFEKYAGRFFDRLIPIVAANQVNHGGSVILVQLENEHNLGWGTAMPNTYFTFLKDKAVSLGIQVPYFFSGLHHDSDPAGDRPSLDDPTRPNPWMSTEFWCVWYNGYGSTEKDARTYAYRTWKIIARGGNGYNYYMAHGGSNFGYTNNDEDAASYDYGAAVGQGGDLRPVYYAMKRAALFARSFQDILENSTAGAGGYRVSPAGRIRFADTLPPTVEAYTLNPGIRLDSCEGRILTLVHQGKEVTIVTYGDPGSRIRLDFSLPQGPLRIDTTVSTEPFTCGFPGVRVLVMNGDWADRTWVVGHDLVVGPRYVGRMTADSLETEDTLGAPVAPVWVYTEGAVRAWKAGAPTATPAVAHITPGPWEGADARSPLKTAPMSKASAVAAAQMASAPAPEQMGSDGDLTADAWYSTKVFAPSAGPYTLLVQGADRATAFLDGKPIDSFNIKDGQIPLVLGKGPHDLEIFTAHDGRDKLAGFLGPIDKADRKGLFGQALLVKGPPPFHELQGWRMVKATDMKQGPPKDMGEPYTIGQDAFDKKQGFGWFQVDLPDPAAPTIRLDFASVDENATVFINGRRVYRHEGWNEPFSVTIDHADTLARPVRLSVFVENYSNEGGIDKPVREGALSAPVLVTGWRMQGGTGLRPQWRPKARPAARATTRPTAQATAVPGTPCWWRTTFDASPDPALVWRIIPKGLGHGSIWVNGHHLGRYPEKIPVEGLFVPSCWLRNTQNELVVFDEDGRDARQVTIGLEAAASRNRILWQKP</sequence>
<evidence type="ECO:0000256" key="2">
    <source>
        <dbReference type="ARBA" id="ARBA00022801"/>
    </source>
</evidence>
<protein>
    <submittedName>
        <fullName evidence="9">Beta-galactosidase</fullName>
    </submittedName>
</protein>
<name>A0A4R8DJR5_9BACT</name>
<feature type="compositionally biased region" description="Low complexity" evidence="5">
    <location>
        <begin position="809"/>
        <end position="822"/>
    </location>
</feature>
<dbReference type="InterPro" id="IPR001944">
    <property type="entry name" value="Glycoside_Hdrlase_35"/>
</dbReference>
<reference evidence="9 10" key="1">
    <citation type="submission" date="2019-03" db="EMBL/GenBank/DDBJ databases">
        <title>Genomic Encyclopedia of Type Strains, Phase IV (KMG-IV): sequencing the most valuable type-strain genomes for metagenomic binning, comparative biology and taxonomic classification.</title>
        <authorList>
            <person name="Goeker M."/>
        </authorList>
    </citation>
    <scope>NUCLEOTIDE SEQUENCE [LARGE SCALE GENOMIC DNA]</scope>
    <source>
        <strain evidence="9 10">DSM 100059</strain>
    </source>
</reference>
<feature type="signal peptide" evidence="6">
    <location>
        <begin position="1"/>
        <end position="24"/>
    </location>
</feature>
<evidence type="ECO:0000259" key="7">
    <source>
        <dbReference type="Pfam" id="PF01301"/>
    </source>
</evidence>
<keyword evidence="2" id="KW-0378">Hydrolase</keyword>
<dbReference type="Pfam" id="PF01301">
    <property type="entry name" value="Glyco_hydro_35"/>
    <property type="match status" value="1"/>
</dbReference>
<dbReference type="Pfam" id="PF21467">
    <property type="entry name" value="BetaGal_gal-bd"/>
    <property type="match status" value="1"/>
</dbReference>
<evidence type="ECO:0000256" key="3">
    <source>
        <dbReference type="ARBA" id="ARBA00023295"/>
    </source>
</evidence>
<dbReference type="InterPro" id="IPR031330">
    <property type="entry name" value="Gly_Hdrlase_35_cat"/>
</dbReference>
<dbReference type="SUPFAM" id="SSF49785">
    <property type="entry name" value="Galactose-binding domain-like"/>
    <property type="match status" value="2"/>
</dbReference>
<evidence type="ECO:0000256" key="1">
    <source>
        <dbReference type="ARBA" id="ARBA00009809"/>
    </source>
</evidence>
<evidence type="ECO:0000259" key="8">
    <source>
        <dbReference type="Pfam" id="PF21467"/>
    </source>
</evidence>
<dbReference type="InterPro" id="IPR008979">
    <property type="entry name" value="Galactose-bd-like_sf"/>
</dbReference>
<dbReference type="Gene3D" id="3.20.20.80">
    <property type="entry name" value="Glycosidases"/>
    <property type="match status" value="1"/>
</dbReference>
<evidence type="ECO:0000313" key="9">
    <source>
        <dbReference type="EMBL" id="TDW97426.1"/>
    </source>
</evidence>
<dbReference type="SUPFAM" id="SSF51445">
    <property type="entry name" value="(Trans)glycosidases"/>
    <property type="match status" value="1"/>
</dbReference>
<feature type="domain" description="Beta-galactosidase galactose-binding" evidence="8">
    <location>
        <begin position="827"/>
        <end position="887"/>
    </location>
</feature>
<keyword evidence="10" id="KW-1185">Reference proteome</keyword>
<dbReference type="AlphaFoldDB" id="A0A4R8DJR5"/>
<comment type="caution">
    <text evidence="9">The sequence shown here is derived from an EMBL/GenBank/DDBJ whole genome shotgun (WGS) entry which is preliminary data.</text>
</comment>
<proteinExistence type="inferred from homology"/>
<feature type="region of interest" description="Disordered" evidence="5">
    <location>
        <begin position="797"/>
        <end position="822"/>
    </location>
</feature>
<feature type="chain" id="PRO_5020519214" evidence="6">
    <location>
        <begin position="25"/>
        <end position="920"/>
    </location>
</feature>
<dbReference type="InterPro" id="IPR017853">
    <property type="entry name" value="GH"/>
</dbReference>
<comment type="similarity">
    <text evidence="1 4">Belongs to the glycosyl hydrolase 35 family.</text>
</comment>
<dbReference type="GO" id="GO:0004553">
    <property type="term" value="F:hydrolase activity, hydrolyzing O-glycosyl compounds"/>
    <property type="evidence" value="ECO:0007669"/>
    <property type="project" value="InterPro"/>
</dbReference>
<evidence type="ECO:0000256" key="4">
    <source>
        <dbReference type="RuleBase" id="RU003679"/>
    </source>
</evidence>
<dbReference type="Gene3D" id="2.60.120.260">
    <property type="entry name" value="Galactose-binding domain-like"/>
    <property type="match status" value="3"/>
</dbReference>
<feature type="domain" description="Glycoside hydrolase 35 catalytic" evidence="7">
    <location>
        <begin position="48"/>
        <end position="335"/>
    </location>
</feature>
<evidence type="ECO:0000313" key="10">
    <source>
        <dbReference type="Proteomes" id="UP000294498"/>
    </source>
</evidence>
<keyword evidence="6" id="KW-0732">Signal</keyword>
<dbReference type="EMBL" id="SODV01000002">
    <property type="protein sequence ID" value="TDW97426.1"/>
    <property type="molecule type" value="Genomic_DNA"/>
</dbReference>
<dbReference type="InterPro" id="IPR048913">
    <property type="entry name" value="BetaGal_gal-bd"/>
</dbReference>